<dbReference type="GO" id="GO:0006612">
    <property type="term" value="P:protein targeting to membrane"/>
    <property type="evidence" value="ECO:0007669"/>
    <property type="project" value="TreeGrafter"/>
</dbReference>
<dbReference type="AlphaFoldDB" id="A0A8C5MP11"/>
<keyword evidence="3" id="KW-0479">Metal-binding</keyword>
<organism evidence="9 10">
    <name type="scientific">Leptobrachium leishanense</name>
    <name type="common">Leishan spiny toad</name>
    <dbReference type="NCBI Taxonomy" id="445787"/>
    <lineage>
        <taxon>Eukaryota</taxon>
        <taxon>Metazoa</taxon>
        <taxon>Chordata</taxon>
        <taxon>Craniata</taxon>
        <taxon>Vertebrata</taxon>
        <taxon>Euteleostomi</taxon>
        <taxon>Amphibia</taxon>
        <taxon>Batrachia</taxon>
        <taxon>Anura</taxon>
        <taxon>Pelobatoidea</taxon>
        <taxon>Megophryidae</taxon>
        <taxon>Leptobrachium</taxon>
    </lineage>
</organism>
<reference evidence="9" key="1">
    <citation type="submission" date="2025-08" db="UniProtKB">
        <authorList>
            <consortium name="Ensembl"/>
        </authorList>
    </citation>
    <scope>IDENTIFICATION</scope>
</reference>
<name>A0A8C5MP11_9ANUR</name>
<evidence type="ECO:0000256" key="3">
    <source>
        <dbReference type="ARBA" id="ARBA00022723"/>
    </source>
</evidence>
<keyword evidence="5" id="KW-0862">Zinc</keyword>
<dbReference type="InterPro" id="IPR026096">
    <property type="entry name" value="R-trans_p"/>
</dbReference>
<keyword evidence="4" id="KW-0863">Zinc-finger</keyword>
<dbReference type="PANTHER" id="PTHR14402:SF20">
    <property type="entry name" value="RECEPTOR-TRANSPORTING PROTEIN 2"/>
    <property type="match status" value="1"/>
</dbReference>
<dbReference type="GeneTree" id="ENSGT00940000164175"/>
<evidence type="ECO:0000259" key="8">
    <source>
        <dbReference type="SMART" id="SM01328"/>
    </source>
</evidence>
<keyword evidence="6" id="KW-1133">Transmembrane helix</keyword>
<dbReference type="GO" id="GO:0008270">
    <property type="term" value="F:zinc ion binding"/>
    <property type="evidence" value="ECO:0007669"/>
    <property type="project" value="UniProtKB-KW"/>
</dbReference>
<evidence type="ECO:0000313" key="9">
    <source>
        <dbReference type="Ensembl" id="ENSLLEP00000017478.1"/>
    </source>
</evidence>
<evidence type="ECO:0000256" key="2">
    <source>
        <dbReference type="ARBA" id="ARBA00022692"/>
    </source>
</evidence>
<comment type="subcellular location">
    <subcellularLocation>
        <location evidence="1">Membrane</location>
        <topology evidence="1">Single-pass membrane protein</topology>
    </subcellularLocation>
</comment>
<dbReference type="InterPro" id="IPR027377">
    <property type="entry name" value="ZAR1/RTP1-5-like_Znf-3CxxC"/>
</dbReference>
<evidence type="ECO:0000313" key="10">
    <source>
        <dbReference type="Proteomes" id="UP000694569"/>
    </source>
</evidence>
<dbReference type="Ensembl" id="ENSLLET00000018145.1">
    <property type="protein sequence ID" value="ENSLLEP00000017478.1"/>
    <property type="gene ID" value="ENSLLEG00000011124.1"/>
</dbReference>
<evidence type="ECO:0000256" key="5">
    <source>
        <dbReference type="ARBA" id="ARBA00022833"/>
    </source>
</evidence>
<dbReference type="GO" id="GO:0031849">
    <property type="term" value="F:olfactory receptor binding"/>
    <property type="evidence" value="ECO:0007669"/>
    <property type="project" value="TreeGrafter"/>
</dbReference>
<feature type="domain" description="3CxxC-type" evidence="8">
    <location>
        <begin position="72"/>
        <end position="180"/>
    </location>
</feature>
<evidence type="ECO:0000256" key="4">
    <source>
        <dbReference type="ARBA" id="ARBA00022771"/>
    </source>
</evidence>
<dbReference type="SMART" id="SM01328">
    <property type="entry name" value="zf-3CxxC"/>
    <property type="match status" value="1"/>
</dbReference>
<dbReference type="OrthoDB" id="8121437at2759"/>
<keyword evidence="2" id="KW-0812">Transmembrane</keyword>
<evidence type="ECO:0000256" key="6">
    <source>
        <dbReference type="ARBA" id="ARBA00022989"/>
    </source>
</evidence>
<keyword evidence="7" id="KW-0472">Membrane</keyword>
<dbReference type="GO" id="GO:0016020">
    <property type="term" value="C:membrane"/>
    <property type="evidence" value="ECO:0007669"/>
    <property type="project" value="UniProtKB-SubCell"/>
</dbReference>
<reference evidence="9" key="2">
    <citation type="submission" date="2025-09" db="UniProtKB">
        <authorList>
            <consortium name="Ensembl"/>
        </authorList>
    </citation>
    <scope>IDENTIFICATION</scope>
</reference>
<protein>
    <recommendedName>
        <fullName evidence="8">3CxxC-type domain-containing protein</fullName>
    </recommendedName>
</protein>
<dbReference type="Proteomes" id="UP000694569">
    <property type="component" value="Unplaced"/>
</dbReference>
<accession>A0A8C5MP11</accession>
<evidence type="ECO:0000256" key="7">
    <source>
        <dbReference type="ARBA" id="ARBA00023136"/>
    </source>
</evidence>
<dbReference type="Pfam" id="PF13695">
    <property type="entry name" value="Zn_ribbon_3CxxC"/>
    <property type="match status" value="1"/>
</dbReference>
<proteinExistence type="predicted"/>
<keyword evidence="10" id="KW-1185">Reference proteome</keyword>
<evidence type="ECO:0000256" key="1">
    <source>
        <dbReference type="ARBA" id="ARBA00004167"/>
    </source>
</evidence>
<dbReference type="PANTHER" id="PTHR14402">
    <property type="entry name" value="RECEPTOR TRANSPORTING PROTEIN"/>
    <property type="match status" value="1"/>
</dbReference>
<dbReference type="GO" id="GO:0051205">
    <property type="term" value="P:protein insertion into membrane"/>
    <property type="evidence" value="ECO:0007669"/>
    <property type="project" value="TreeGrafter"/>
</dbReference>
<sequence length="189" mass="22694">MKDSLLRQSKKSFLKMEMNLEGSQTWQHVFGILQDTELHETYRHVWTLQINNTLDELTFSQRQQGWKIYKTSTFASFRCPSCRNFWNSAKVSLTFHYRLVEHKRGEVRLRLFRQVCRSCKNDIMLTGSFARDKKEEVLMRLINKIKRNCYKEDIDIVDYFREMKITKPHEASLCEACKMGKCSREEELF</sequence>